<dbReference type="InterPro" id="IPR006076">
    <property type="entry name" value="FAD-dep_OxRdtase"/>
</dbReference>
<keyword evidence="1" id="KW-0560">Oxidoreductase</keyword>
<dbReference type="SUPFAM" id="SSF51905">
    <property type="entry name" value="FAD/NAD(P)-binding domain"/>
    <property type="match status" value="1"/>
</dbReference>
<reference evidence="3 4" key="1">
    <citation type="submission" date="2016-12" db="EMBL/GenBank/DDBJ databases">
        <title>Draft genome sequences of strains Salinicola socius SMB35, Salinicola sp. MH3R3-1 and Chromohalobacter sp. SMB17 from the Verkhnekamsk potash mining region of Russia.</title>
        <authorList>
            <person name="Mavrodi D.V."/>
            <person name="Olsson B.E."/>
            <person name="Korsakova E.S."/>
            <person name="Pyankova A."/>
            <person name="Mavrodi O.V."/>
            <person name="Plotnikova E.G."/>
        </authorList>
    </citation>
    <scope>NUCLEOTIDE SEQUENCE [LARGE SCALE GENOMIC DNA]</scope>
    <source>
        <strain evidence="3 4">SMB17</strain>
    </source>
</reference>
<dbReference type="GO" id="GO:0016491">
    <property type="term" value="F:oxidoreductase activity"/>
    <property type="evidence" value="ECO:0007669"/>
    <property type="project" value="UniProtKB-KW"/>
</dbReference>
<dbReference type="PANTHER" id="PTHR13847:SF275">
    <property type="entry name" value="GAMMA-GLUTAMYLPUTRESCINE OXIDOREDUCTASE"/>
    <property type="match status" value="1"/>
</dbReference>
<name>A0A1Q8TB98_9GAMM</name>
<sequence>MVREQTVLATSHPHSYYAASANDKRVRPTLQGHVKADICIVGAGFTGMSTALHMAENGYKVVVLEGSRIGFGASGRNGGQIVNSYSRDIDFIEHHYGQKIGAEMGKMAFEGGRILRRIVKDYDIQCDLKEGGIFAACNRKQFEELVEKKKLWEAHGHEQLELLDENTIPQYVGTERYVGGLIDHSGGHFHPLNLVLGEADAVESQGGTIYENSAALRIHEGDKPIVHTEEGDVEADYVLVAGNAYLNGLLPKLESKAIPCGTQVIATEPLPESVRQRLLPKDNCVEDCNYLLDYFRLSGDGRLIYGGGVTYGAREPAKVEALIMPKMLKTFPELKGTKVDFAWTGNFLLTLSRLPQFGRIGNNIYYAQGYSGHGLTCTHLAGKVISDAIQGQSERFDIFAGLPQHSFPGGRAMQIPLTAMGAWYYNLRDKLGI</sequence>
<feature type="domain" description="Rhodanese" evidence="2">
    <location>
        <begin position="44"/>
        <end position="80"/>
    </location>
</feature>
<dbReference type="AlphaFoldDB" id="A0A1Q8TB98"/>
<dbReference type="InterPro" id="IPR036188">
    <property type="entry name" value="FAD/NAD-bd_sf"/>
</dbReference>
<evidence type="ECO:0000256" key="1">
    <source>
        <dbReference type="ARBA" id="ARBA00023002"/>
    </source>
</evidence>
<dbReference type="Proteomes" id="UP000186806">
    <property type="component" value="Unassembled WGS sequence"/>
</dbReference>
<dbReference type="GO" id="GO:0005737">
    <property type="term" value="C:cytoplasm"/>
    <property type="evidence" value="ECO:0007669"/>
    <property type="project" value="TreeGrafter"/>
</dbReference>
<accession>A0A1Q8TB98</accession>
<dbReference type="Gene3D" id="3.50.50.60">
    <property type="entry name" value="FAD/NAD(P)-binding domain"/>
    <property type="match status" value="1"/>
</dbReference>
<keyword evidence="4" id="KW-1185">Reference proteome</keyword>
<dbReference type="PROSITE" id="PS50206">
    <property type="entry name" value="RHODANESE_3"/>
    <property type="match status" value="1"/>
</dbReference>
<dbReference type="Gene3D" id="3.30.9.10">
    <property type="entry name" value="D-Amino Acid Oxidase, subunit A, domain 2"/>
    <property type="match status" value="1"/>
</dbReference>
<evidence type="ECO:0000259" key="2">
    <source>
        <dbReference type="PROSITE" id="PS50206"/>
    </source>
</evidence>
<dbReference type="Pfam" id="PF01266">
    <property type="entry name" value="DAO"/>
    <property type="match status" value="1"/>
</dbReference>
<proteinExistence type="predicted"/>
<protein>
    <submittedName>
        <fullName evidence="3">Gamma-glutamylputrescine oxidoreductase</fullName>
    </submittedName>
</protein>
<organism evidence="3 4">
    <name type="scientific">Chromohalobacter japonicus</name>
    <dbReference type="NCBI Taxonomy" id="223900"/>
    <lineage>
        <taxon>Bacteria</taxon>
        <taxon>Pseudomonadati</taxon>
        <taxon>Pseudomonadota</taxon>
        <taxon>Gammaproteobacteria</taxon>
        <taxon>Oceanospirillales</taxon>
        <taxon>Halomonadaceae</taxon>
        <taxon>Chromohalobacter</taxon>
    </lineage>
</organism>
<dbReference type="InterPro" id="IPR001763">
    <property type="entry name" value="Rhodanese-like_dom"/>
</dbReference>
<gene>
    <name evidence="3" type="ORF">BTW10_11990</name>
</gene>
<dbReference type="STRING" id="223900.GCA_000821045_02728"/>
<comment type="caution">
    <text evidence="3">The sequence shown here is derived from an EMBL/GenBank/DDBJ whole genome shotgun (WGS) entry which is preliminary data.</text>
</comment>
<dbReference type="PANTHER" id="PTHR13847">
    <property type="entry name" value="SARCOSINE DEHYDROGENASE-RELATED"/>
    <property type="match status" value="1"/>
</dbReference>
<evidence type="ECO:0000313" key="4">
    <source>
        <dbReference type="Proteomes" id="UP000186806"/>
    </source>
</evidence>
<dbReference type="EMBL" id="MSDQ01000029">
    <property type="protein sequence ID" value="OLO10945.1"/>
    <property type="molecule type" value="Genomic_DNA"/>
</dbReference>
<evidence type="ECO:0000313" key="3">
    <source>
        <dbReference type="EMBL" id="OLO10945.1"/>
    </source>
</evidence>